<evidence type="ECO:0008006" key="3">
    <source>
        <dbReference type="Google" id="ProtNLM"/>
    </source>
</evidence>
<sequence>MALQPLNDIKAFLSFLGHDRDFALFFVFLVNLTFALFYMSNFAVYAKIHFPLN</sequence>
<organism evidence="2">
    <name type="scientific">Arabidopsis thaliana</name>
    <name type="common">Mouse-ear cress</name>
    <dbReference type="NCBI Taxonomy" id="3702"/>
    <lineage>
        <taxon>Eukaryota</taxon>
        <taxon>Viridiplantae</taxon>
        <taxon>Streptophyta</taxon>
        <taxon>Embryophyta</taxon>
        <taxon>Tracheophyta</taxon>
        <taxon>Spermatophyta</taxon>
        <taxon>Magnoliopsida</taxon>
        <taxon>eudicotyledons</taxon>
        <taxon>Gunneridae</taxon>
        <taxon>Pentapetalae</taxon>
        <taxon>rosids</taxon>
        <taxon>malvids</taxon>
        <taxon>Brassicales</taxon>
        <taxon>Brassicaceae</taxon>
        <taxon>Camelineae</taxon>
        <taxon>Arabidopsis</taxon>
    </lineage>
</organism>
<name>Q0WT10_ARATH</name>
<accession>Q0WT10</accession>
<reference evidence="2" key="1">
    <citation type="submission" date="2006-07" db="EMBL/GenBank/DDBJ databases">
        <title>Large-scale analysis of RIKEN Arabidopsis full-length (RAFL) cDNAs.</title>
        <authorList>
            <person name="Totoki Y."/>
            <person name="Seki M."/>
            <person name="Ishida J."/>
            <person name="Nakajima M."/>
            <person name="Enju A."/>
            <person name="Morosawa T."/>
            <person name="Kamiya A."/>
            <person name="Narusaka M."/>
            <person name="Shin-i T."/>
            <person name="Nakagawa M."/>
            <person name="Sakamoto N."/>
            <person name="Oishi K."/>
            <person name="Kohara Y."/>
            <person name="Kobayashi M."/>
            <person name="Toyoda A."/>
            <person name="Sakaki Y."/>
            <person name="Sakurai T."/>
            <person name="Iida K."/>
            <person name="Akiyama K."/>
            <person name="Satou M."/>
            <person name="Toyoda T."/>
            <person name="Konagaya A."/>
            <person name="Carninci P."/>
            <person name="Kawai J."/>
            <person name="Hayashizaki Y."/>
            <person name="Shinozaki K."/>
        </authorList>
    </citation>
    <scope>NUCLEOTIDE SEQUENCE</scope>
</reference>
<protein>
    <recommendedName>
        <fullName evidence="3">Transmembrane protein</fullName>
    </recommendedName>
</protein>
<keyword evidence="1" id="KW-0812">Transmembrane</keyword>
<keyword evidence="1" id="KW-1133">Transmembrane helix</keyword>
<dbReference type="AlphaFoldDB" id="Q0WT10"/>
<proteinExistence type="evidence at transcript level"/>
<feature type="transmembrane region" description="Helical" evidence="1">
    <location>
        <begin position="22"/>
        <end position="46"/>
    </location>
</feature>
<evidence type="ECO:0000313" key="2">
    <source>
        <dbReference type="EMBL" id="BAE99738.1"/>
    </source>
</evidence>
<dbReference type="EMBL" id="AK227754">
    <property type="protein sequence ID" value="BAE99738.1"/>
    <property type="molecule type" value="mRNA"/>
</dbReference>
<evidence type="ECO:0000256" key="1">
    <source>
        <dbReference type="SAM" id="Phobius"/>
    </source>
</evidence>
<keyword evidence="1" id="KW-0472">Membrane</keyword>